<gene>
    <name evidence="3" type="ORF">H7U36_04300</name>
</gene>
<feature type="domain" description="AB hydrolase-1" evidence="2">
    <location>
        <begin position="13"/>
        <end position="148"/>
    </location>
</feature>
<evidence type="ECO:0000259" key="2">
    <source>
        <dbReference type="Pfam" id="PF00561"/>
    </source>
</evidence>
<protein>
    <submittedName>
        <fullName evidence="3">Alpha/beta hydrolase</fullName>
    </submittedName>
</protein>
<name>A0ABS2E6T0_9FIRM</name>
<proteinExistence type="predicted"/>
<reference evidence="3 4" key="1">
    <citation type="journal article" date="2021" name="Sci. Rep.">
        <title>The distribution of antibiotic resistance genes in chicken gut microbiota commensals.</title>
        <authorList>
            <person name="Juricova H."/>
            <person name="Matiasovicova J."/>
            <person name="Kubasova T."/>
            <person name="Cejkova D."/>
            <person name="Rychlik I."/>
        </authorList>
    </citation>
    <scope>NUCLEOTIDE SEQUENCE [LARGE SCALE GENOMIC DNA]</scope>
    <source>
        <strain evidence="3 4">An773</strain>
    </source>
</reference>
<dbReference type="Proteomes" id="UP000716906">
    <property type="component" value="Unassembled WGS sequence"/>
</dbReference>
<dbReference type="SUPFAM" id="SSF53474">
    <property type="entry name" value="alpha/beta-Hydrolases"/>
    <property type="match status" value="1"/>
</dbReference>
<evidence type="ECO:0000256" key="1">
    <source>
        <dbReference type="ARBA" id="ARBA00022801"/>
    </source>
</evidence>
<dbReference type="InterPro" id="IPR050266">
    <property type="entry name" value="AB_hydrolase_sf"/>
</dbReference>
<dbReference type="GO" id="GO:0016787">
    <property type="term" value="F:hydrolase activity"/>
    <property type="evidence" value="ECO:0007669"/>
    <property type="project" value="UniProtKB-KW"/>
</dbReference>
<dbReference type="PANTHER" id="PTHR43798:SF31">
    <property type="entry name" value="AB HYDROLASE SUPERFAMILY PROTEIN YCLE"/>
    <property type="match status" value="1"/>
</dbReference>
<keyword evidence="4" id="KW-1185">Reference proteome</keyword>
<dbReference type="InterPro" id="IPR029058">
    <property type="entry name" value="AB_hydrolase_fold"/>
</dbReference>
<dbReference type="PRINTS" id="PR00111">
    <property type="entry name" value="ABHYDROLASE"/>
</dbReference>
<evidence type="ECO:0000313" key="3">
    <source>
        <dbReference type="EMBL" id="MBM6737330.1"/>
    </source>
</evidence>
<dbReference type="Gene3D" id="3.40.50.1820">
    <property type="entry name" value="alpha/beta hydrolase"/>
    <property type="match status" value="1"/>
</dbReference>
<dbReference type="PANTHER" id="PTHR43798">
    <property type="entry name" value="MONOACYLGLYCEROL LIPASE"/>
    <property type="match status" value="1"/>
</dbReference>
<sequence>MTHLYYKEKGKGKPLILLHGNGEDSSYFESQMDYFSQTRRVIAVDTRGHGRSPRGPAPFTIRQFAEDLREFVEEMGIERADLLGFSDGGNIAIIFALRYPERVDRLILNGANLWSRGVKPSVQIPIILGYYAASFFGHFSGKARANAELLRLMVKDPNIEQEELRNIQSPTLVIAGERDMIREEHTRLIAAEIPGAELRIIPGDHFIAAGNPEAFNREVDRFLRETVS</sequence>
<keyword evidence="1 3" id="KW-0378">Hydrolase</keyword>
<dbReference type="RefSeq" id="WP_205155746.1">
    <property type="nucleotide sequence ID" value="NZ_JACLYY010000003.1"/>
</dbReference>
<evidence type="ECO:0000313" key="4">
    <source>
        <dbReference type="Proteomes" id="UP000716906"/>
    </source>
</evidence>
<dbReference type="EMBL" id="JACLYY010000003">
    <property type="protein sequence ID" value="MBM6737330.1"/>
    <property type="molecule type" value="Genomic_DNA"/>
</dbReference>
<dbReference type="InterPro" id="IPR000073">
    <property type="entry name" value="AB_hydrolase_1"/>
</dbReference>
<dbReference type="Pfam" id="PF00561">
    <property type="entry name" value="Abhydrolase_1"/>
    <property type="match status" value="1"/>
</dbReference>
<organism evidence="3 4">
    <name type="scientific">Faecalicatena fissicatena</name>
    <dbReference type="NCBI Taxonomy" id="290055"/>
    <lineage>
        <taxon>Bacteria</taxon>
        <taxon>Bacillati</taxon>
        <taxon>Bacillota</taxon>
        <taxon>Clostridia</taxon>
        <taxon>Lachnospirales</taxon>
        <taxon>Lachnospiraceae</taxon>
        <taxon>Faecalicatena</taxon>
    </lineage>
</organism>
<accession>A0ABS2E6T0</accession>
<comment type="caution">
    <text evidence="3">The sequence shown here is derived from an EMBL/GenBank/DDBJ whole genome shotgun (WGS) entry which is preliminary data.</text>
</comment>